<comment type="caution">
    <text evidence="3">The sequence shown here is derived from an EMBL/GenBank/DDBJ whole genome shotgun (WGS) entry which is preliminary data.</text>
</comment>
<evidence type="ECO:0000313" key="3">
    <source>
        <dbReference type="EMBL" id="NKQ54852.1"/>
    </source>
</evidence>
<dbReference type="PANTHER" id="PTHR40758">
    <property type="entry name" value="CONSERVED PROTEIN"/>
    <property type="match status" value="1"/>
</dbReference>
<evidence type="ECO:0000313" key="4">
    <source>
        <dbReference type="Proteomes" id="UP000715441"/>
    </source>
</evidence>
<dbReference type="EMBL" id="JAAXLS010000011">
    <property type="protein sequence ID" value="NKQ54852.1"/>
    <property type="molecule type" value="Genomic_DNA"/>
</dbReference>
<dbReference type="Proteomes" id="UP000715441">
    <property type="component" value="Unassembled WGS sequence"/>
</dbReference>
<reference evidence="3 4" key="1">
    <citation type="submission" date="2020-04" db="EMBL/GenBank/DDBJ databases">
        <title>Novel species.</title>
        <authorList>
            <person name="Teo W.F.A."/>
            <person name="Lipun K."/>
            <person name="Srisuk N."/>
            <person name="Duangmal K."/>
        </authorList>
    </citation>
    <scope>NUCLEOTIDE SEQUENCE [LARGE SCALE GENOMIC DNA]</scope>
    <source>
        <strain evidence="3 4">K13G38</strain>
    </source>
</reference>
<accession>A0ABX1J4Y4</accession>
<proteinExistence type="predicted"/>
<gene>
    <name evidence="3" type="ORF">HFP15_18365</name>
</gene>
<organism evidence="3 4">
    <name type="scientific">Amycolatopsis acididurans</name>
    <dbReference type="NCBI Taxonomy" id="2724524"/>
    <lineage>
        <taxon>Bacteria</taxon>
        <taxon>Bacillati</taxon>
        <taxon>Actinomycetota</taxon>
        <taxon>Actinomycetes</taxon>
        <taxon>Pseudonocardiales</taxon>
        <taxon>Pseudonocardiaceae</taxon>
        <taxon>Amycolatopsis</taxon>
    </lineage>
</organism>
<dbReference type="Pfam" id="PF11716">
    <property type="entry name" value="MDMPI_N"/>
    <property type="match status" value="1"/>
</dbReference>
<dbReference type="InterPro" id="IPR017517">
    <property type="entry name" value="Maleyloyr_isom"/>
</dbReference>
<dbReference type="GO" id="GO:0016853">
    <property type="term" value="F:isomerase activity"/>
    <property type="evidence" value="ECO:0007669"/>
    <property type="project" value="UniProtKB-KW"/>
</dbReference>
<feature type="domain" description="MDMPI C-terminal" evidence="1">
    <location>
        <begin position="138"/>
        <end position="227"/>
    </location>
</feature>
<evidence type="ECO:0000259" key="2">
    <source>
        <dbReference type="Pfam" id="PF11716"/>
    </source>
</evidence>
<dbReference type="NCBIfam" id="TIGR03083">
    <property type="entry name" value="maleylpyruvate isomerase family mycothiol-dependent enzyme"/>
    <property type="match status" value="1"/>
</dbReference>
<keyword evidence="4" id="KW-1185">Reference proteome</keyword>
<dbReference type="InterPro" id="IPR010872">
    <property type="entry name" value="MDMPI_C-term_domain"/>
</dbReference>
<name>A0ABX1J4Y4_9PSEU</name>
<feature type="domain" description="Mycothiol-dependent maleylpyruvate isomerase metal-binding" evidence="2">
    <location>
        <begin position="9"/>
        <end position="125"/>
    </location>
</feature>
<dbReference type="InterPro" id="IPR024344">
    <property type="entry name" value="MDMPI_metal-binding"/>
</dbReference>
<dbReference type="SUPFAM" id="SSF109854">
    <property type="entry name" value="DinB/YfiT-like putative metalloenzymes"/>
    <property type="match status" value="1"/>
</dbReference>
<protein>
    <submittedName>
        <fullName evidence="3">Maleylpyruvate isomerase family mycothiol-dependent enzyme</fullName>
    </submittedName>
</protein>
<evidence type="ECO:0000259" key="1">
    <source>
        <dbReference type="Pfam" id="PF07398"/>
    </source>
</evidence>
<keyword evidence="3" id="KW-0413">Isomerase</keyword>
<dbReference type="PANTHER" id="PTHR40758:SF1">
    <property type="entry name" value="CONSERVED PROTEIN"/>
    <property type="match status" value="1"/>
</dbReference>
<dbReference type="Pfam" id="PF07398">
    <property type="entry name" value="MDMPI_C"/>
    <property type="match status" value="1"/>
</dbReference>
<sequence>MERAAYMTALRRDGARLADAATDLARPVPSCPGWNVGELLWHTGEVLNRWSLIAVGEAHPEHYELPPRPPAAELVAWFRAIVEAAASRLERVDPQRPAWTWSSQHDAGFIQRRMAHEVAVHCWDALAAAGRDEPVERELAADGIDEFLAFFLPEAPPPALTADVHLHTTDGDGEWLVTPADGGWRITREHRKAAVAIRATASDLLLLLWGRKHAGVAQTFGDAAALPLFLTGPAVD</sequence>
<dbReference type="InterPro" id="IPR034660">
    <property type="entry name" value="DinB/YfiT-like"/>
</dbReference>